<name>T1A263_9ZZZZ</name>
<reference evidence="1" key="2">
    <citation type="journal article" date="2014" name="ISME J.">
        <title>Microbial stratification in low pH oxic and suboxic macroscopic growths along an acid mine drainage.</title>
        <authorList>
            <person name="Mendez-Garcia C."/>
            <person name="Mesa V."/>
            <person name="Sprenger R.R."/>
            <person name="Richter M."/>
            <person name="Diez M.S."/>
            <person name="Solano J."/>
            <person name="Bargiela R."/>
            <person name="Golyshina O.V."/>
            <person name="Manteca A."/>
            <person name="Ramos J.L."/>
            <person name="Gallego J.R."/>
            <person name="Llorente I."/>
            <person name="Martins Dos Santos V.A."/>
            <person name="Jensen O.N."/>
            <person name="Pelaez A.I."/>
            <person name="Sanchez J."/>
            <person name="Ferrer M."/>
        </authorList>
    </citation>
    <scope>NUCLEOTIDE SEQUENCE</scope>
</reference>
<dbReference type="InterPro" id="IPR016867">
    <property type="entry name" value="GcvR"/>
</dbReference>
<dbReference type="SUPFAM" id="SSF55021">
    <property type="entry name" value="ACT-like"/>
    <property type="match status" value="2"/>
</dbReference>
<dbReference type="PIRSF" id="PIRSF028103">
    <property type="entry name" value="GcvR"/>
    <property type="match status" value="1"/>
</dbReference>
<dbReference type="CDD" id="cd04869">
    <property type="entry name" value="ACT_GcvR_2"/>
    <property type="match status" value="1"/>
</dbReference>
<dbReference type="InterPro" id="IPR050990">
    <property type="entry name" value="UPF0237/GcvR_regulator"/>
</dbReference>
<reference evidence="1" key="1">
    <citation type="submission" date="2013-08" db="EMBL/GenBank/DDBJ databases">
        <authorList>
            <person name="Mendez C."/>
            <person name="Richter M."/>
            <person name="Ferrer M."/>
            <person name="Sanchez J."/>
        </authorList>
    </citation>
    <scope>NUCLEOTIDE SEQUENCE</scope>
</reference>
<sequence length="160" mass="17427">MVHELTRVISECGGNITESRMAALGTEFAMLLLVSGNWHALAKLESELARLSGSGSFNVQLKRTEPRPSRTDMLPYSIDVVSLDQSGIVSGLSGFFANRGIDIAEVSTRSYPAAHTGAPMFSVQMIVNVPSRIPVAHLREEFMDYCDSLNLDAILEPVKT</sequence>
<dbReference type="GO" id="GO:0006355">
    <property type="term" value="P:regulation of DNA-templated transcription"/>
    <property type="evidence" value="ECO:0007669"/>
    <property type="project" value="InterPro"/>
</dbReference>
<dbReference type="Gene3D" id="3.30.70.260">
    <property type="match status" value="2"/>
</dbReference>
<dbReference type="Pfam" id="PF13740">
    <property type="entry name" value="ACT_6"/>
    <property type="match status" value="1"/>
</dbReference>
<dbReference type="EMBL" id="AUZX01013604">
    <property type="protein sequence ID" value="EQD35144.1"/>
    <property type="molecule type" value="Genomic_DNA"/>
</dbReference>
<protein>
    <submittedName>
        <fullName evidence="1">Amino acid-binding ACT domain protein</fullName>
    </submittedName>
</protein>
<organism evidence="1">
    <name type="scientific">mine drainage metagenome</name>
    <dbReference type="NCBI Taxonomy" id="410659"/>
    <lineage>
        <taxon>unclassified sequences</taxon>
        <taxon>metagenomes</taxon>
        <taxon>ecological metagenomes</taxon>
    </lineage>
</organism>
<dbReference type="AlphaFoldDB" id="T1A263"/>
<dbReference type="PANTHER" id="PTHR34875">
    <property type="entry name" value="UPF0237 PROTEIN MJ1558"/>
    <property type="match status" value="1"/>
</dbReference>
<proteinExistence type="predicted"/>
<gene>
    <name evidence="1" type="ORF">B1A_18439</name>
</gene>
<dbReference type="PANTHER" id="PTHR34875:SF5">
    <property type="entry name" value="GLYCINE CLEAVAGE SYSTEM TRANSCRIPTIONAL REPRESSOR"/>
    <property type="match status" value="1"/>
</dbReference>
<dbReference type="InterPro" id="IPR045865">
    <property type="entry name" value="ACT-like_dom_sf"/>
</dbReference>
<evidence type="ECO:0000313" key="1">
    <source>
        <dbReference type="EMBL" id="EQD35144.1"/>
    </source>
</evidence>
<comment type="caution">
    <text evidence="1">The sequence shown here is derived from an EMBL/GenBank/DDBJ whole genome shotgun (WGS) entry which is preliminary data.</text>
</comment>
<accession>T1A263</accession>